<keyword evidence="12 20" id="KW-0067">ATP-binding</keyword>
<feature type="binding site" evidence="20">
    <location>
        <position position="524"/>
    </location>
    <ligand>
        <name>ATP</name>
        <dbReference type="ChEBI" id="CHEBI:30616"/>
    </ligand>
</feature>
<dbReference type="CDD" id="cd14066">
    <property type="entry name" value="STKc_IRAK"/>
    <property type="match status" value="1"/>
</dbReference>
<feature type="region of interest" description="Disordered" evidence="21">
    <location>
        <begin position="1006"/>
        <end position="1066"/>
    </location>
</feature>
<evidence type="ECO:0000256" key="18">
    <source>
        <dbReference type="ARBA" id="ARBA00047899"/>
    </source>
</evidence>
<evidence type="ECO:0000313" key="27">
    <source>
        <dbReference type="EMBL" id="CAI9296510.1"/>
    </source>
</evidence>
<dbReference type="InterPro" id="IPR017441">
    <property type="entry name" value="Protein_kinase_ATP_BS"/>
</dbReference>
<dbReference type="Pfam" id="PF01453">
    <property type="entry name" value="B_lectin"/>
    <property type="match status" value="1"/>
</dbReference>
<organism evidence="27 28">
    <name type="scientific">Lactuca saligna</name>
    <name type="common">Willowleaf lettuce</name>
    <dbReference type="NCBI Taxonomy" id="75948"/>
    <lineage>
        <taxon>Eukaryota</taxon>
        <taxon>Viridiplantae</taxon>
        <taxon>Streptophyta</taxon>
        <taxon>Embryophyta</taxon>
        <taxon>Tracheophyta</taxon>
        <taxon>Spermatophyta</taxon>
        <taxon>Magnoliopsida</taxon>
        <taxon>eudicotyledons</taxon>
        <taxon>Gunneridae</taxon>
        <taxon>Pentapetalae</taxon>
        <taxon>asterids</taxon>
        <taxon>campanulids</taxon>
        <taxon>Asterales</taxon>
        <taxon>Asteraceae</taxon>
        <taxon>Cichorioideae</taxon>
        <taxon>Cichorieae</taxon>
        <taxon>Lactucinae</taxon>
        <taxon>Lactuca</taxon>
    </lineage>
</organism>
<dbReference type="InterPro" id="IPR036426">
    <property type="entry name" value="Bulb-type_lectin_dom_sf"/>
</dbReference>
<evidence type="ECO:0000256" key="16">
    <source>
        <dbReference type="ARBA" id="ARBA00023170"/>
    </source>
</evidence>
<dbReference type="PROSITE" id="PS50927">
    <property type="entry name" value="BULB_LECTIN"/>
    <property type="match status" value="1"/>
</dbReference>
<evidence type="ECO:0000256" key="20">
    <source>
        <dbReference type="PROSITE-ProRule" id="PRU10141"/>
    </source>
</evidence>
<evidence type="ECO:0000256" key="15">
    <source>
        <dbReference type="ARBA" id="ARBA00023157"/>
    </source>
</evidence>
<feature type="compositionally biased region" description="Gly residues" evidence="21">
    <location>
        <begin position="1018"/>
        <end position="1033"/>
    </location>
</feature>
<dbReference type="Pfam" id="PF00069">
    <property type="entry name" value="Pkinase"/>
    <property type="match status" value="1"/>
</dbReference>
<feature type="signal peptide" evidence="23">
    <location>
        <begin position="1"/>
        <end position="22"/>
    </location>
</feature>
<evidence type="ECO:0000256" key="14">
    <source>
        <dbReference type="ARBA" id="ARBA00023136"/>
    </source>
</evidence>
<keyword evidence="15" id="KW-1015">Disulfide bond</keyword>
<reference evidence="27" key="1">
    <citation type="submission" date="2023-04" db="EMBL/GenBank/DDBJ databases">
        <authorList>
            <person name="Vijverberg K."/>
            <person name="Xiong W."/>
            <person name="Schranz E."/>
        </authorList>
    </citation>
    <scope>NUCLEOTIDE SEQUENCE</scope>
</reference>
<feature type="domain" description="Apple" evidence="26">
    <location>
        <begin position="346"/>
        <end position="422"/>
    </location>
</feature>
<dbReference type="InterPro" id="IPR001480">
    <property type="entry name" value="Bulb-type_lectin_dom"/>
</dbReference>
<feature type="domain" description="Protein kinase" evidence="24">
    <location>
        <begin position="496"/>
        <end position="769"/>
    </location>
</feature>
<evidence type="ECO:0000256" key="10">
    <source>
        <dbReference type="ARBA" id="ARBA00022741"/>
    </source>
</evidence>
<dbReference type="PROSITE" id="PS00107">
    <property type="entry name" value="PROTEIN_KINASE_ATP"/>
    <property type="match status" value="1"/>
</dbReference>
<dbReference type="PROSITE" id="PS50948">
    <property type="entry name" value="PAN"/>
    <property type="match status" value="1"/>
</dbReference>
<dbReference type="Gene3D" id="3.30.200.20">
    <property type="entry name" value="Phosphorylase Kinase, domain 1"/>
    <property type="match status" value="1"/>
</dbReference>
<evidence type="ECO:0000256" key="6">
    <source>
        <dbReference type="ARBA" id="ARBA00022679"/>
    </source>
</evidence>
<gene>
    <name evidence="27" type="ORF">LSALG_LOCUS35373</name>
</gene>
<evidence type="ECO:0000256" key="23">
    <source>
        <dbReference type="SAM" id="SignalP"/>
    </source>
</evidence>
<dbReference type="FunFam" id="2.90.10.10:FF:000039">
    <property type="entry name" value="G-type lectin S-receptor-like serine/threonine-protein kinase SD2-5"/>
    <property type="match status" value="1"/>
</dbReference>
<keyword evidence="14 22" id="KW-0472">Membrane</keyword>
<evidence type="ECO:0000256" key="9">
    <source>
        <dbReference type="ARBA" id="ARBA00022734"/>
    </source>
</evidence>
<dbReference type="Pfam" id="PF14223">
    <property type="entry name" value="Retrotran_gag_2"/>
    <property type="match status" value="1"/>
</dbReference>
<evidence type="ECO:0000256" key="4">
    <source>
        <dbReference type="ARBA" id="ARBA00022536"/>
    </source>
</evidence>
<feature type="transmembrane region" description="Helical" evidence="22">
    <location>
        <begin position="436"/>
        <end position="462"/>
    </location>
</feature>
<dbReference type="InterPro" id="IPR003609">
    <property type="entry name" value="Pan_app"/>
</dbReference>
<dbReference type="CDD" id="cd01098">
    <property type="entry name" value="PAN_AP_plant"/>
    <property type="match status" value="1"/>
</dbReference>
<keyword evidence="5" id="KW-0597">Phosphoprotein</keyword>
<feature type="domain" description="Bulb-type lectin" evidence="25">
    <location>
        <begin position="40"/>
        <end position="165"/>
    </location>
</feature>
<keyword evidence="3" id="KW-0723">Serine/threonine-protein kinase</keyword>
<dbReference type="SUPFAM" id="SSF56112">
    <property type="entry name" value="Protein kinase-like (PK-like)"/>
    <property type="match status" value="1"/>
</dbReference>
<dbReference type="EMBL" id="OX465084">
    <property type="protein sequence ID" value="CAI9296510.1"/>
    <property type="molecule type" value="Genomic_DNA"/>
</dbReference>
<name>A0AA35ZPJ4_LACSI</name>
<dbReference type="CDD" id="cd00028">
    <property type="entry name" value="B_lectin"/>
    <property type="match status" value="1"/>
</dbReference>
<keyword evidence="11" id="KW-0418">Kinase</keyword>
<dbReference type="EC" id="2.7.11.1" evidence="2"/>
<evidence type="ECO:0000256" key="7">
    <source>
        <dbReference type="ARBA" id="ARBA00022692"/>
    </source>
</evidence>
<accession>A0AA35ZPJ4</accession>
<dbReference type="PROSITE" id="PS00108">
    <property type="entry name" value="PROTEIN_KINASE_ST"/>
    <property type="match status" value="1"/>
</dbReference>
<evidence type="ECO:0000256" key="13">
    <source>
        <dbReference type="ARBA" id="ARBA00022989"/>
    </source>
</evidence>
<keyword evidence="4" id="KW-0245">EGF-like domain</keyword>
<dbReference type="GO" id="GO:0030246">
    <property type="term" value="F:carbohydrate binding"/>
    <property type="evidence" value="ECO:0007669"/>
    <property type="project" value="UniProtKB-KW"/>
</dbReference>
<dbReference type="Gene3D" id="2.90.10.30">
    <property type="match status" value="1"/>
</dbReference>
<dbReference type="InterPro" id="IPR000719">
    <property type="entry name" value="Prot_kinase_dom"/>
</dbReference>
<keyword evidence="8 23" id="KW-0732">Signal</keyword>
<dbReference type="Pfam" id="PF08276">
    <property type="entry name" value="PAN_2"/>
    <property type="match status" value="1"/>
</dbReference>
<keyword evidence="13 22" id="KW-1133">Transmembrane helix</keyword>
<evidence type="ECO:0000256" key="3">
    <source>
        <dbReference type="ARBA" id="ARBA00022527"/>
    </source>
</evidence>
<keyword evidence="6" id="KW-0808">Transferase</keyword>
<evidence type="ECO:0000256" key="21">
    <source>
        <dbReference type="SAM" id="MobiDB-lite"/>
    </source>
</evidence>
<dbReference type="AlphaFoldDB" id="A0AA35ZPJ4"/>
<dbReference type="InterPro" id="IPR011009">
    <property type="entry name" value="Kinase-like_dom_sf"/>
</dbReference>
<dbReference type="InterPro" id="IPR051343">
    <property type="entry name" value="G-type_lectin_kinases/EP1-like"/>
</dbReference>
<dbReference type="SMART" id="SM00220">
    <property type="entry name" value="S_TKc"/>
    <property type="match status" value="1"/>
</dbReference>
<keyword evidence="9" id="KW-0430">Lectin</keyword>
<comment type="catalytic activity">
    <reaction evidence="18">
        <text>L-threonyl-[protein] + ATP = O-phospho-L-threonyl-[protein] + ADP + H(+)</text>
        <dbReference type="Rhea" id="RHEA:46608"/>
        <dbReference type="Rhea" id="RHEA-COMP:11060"/>
        <dbReference type="Rhea" id="RHEA-COMP:11605"/>
        <dbReference type="ChEBI" id="CHEBI:15378"/>
        <dbReference type="ChEBI" id="CHEBI:30013"/>
        <dbReference type="ChEBI" id="CHEBI:30616"/>
        <dbReference type="ChEBI" id="CHEBI:61977"/>
        <dbReference type="ChEBI" id="CHEBI:456216"/>
        <dbReference type="EC" id="2.7.11.1"/>
    </reaction>
</comment>
<keyword evidence="10 20" id="KW-0547">Nucleotide-binding</keyword>
<keyword evidence="16" id="KW-0675">Receptor</keyword>
<dbReference type="FunFam" id="2.90.10.30:FF:000003">
    <property type="entry name" value="Os04g0303100 protein"/>
    <property type="match status" value="1"/>
</dbReference>
<dbReference type="InterPro" id="IPR008271">
    <property type="entry name" value="Ser/Thr_kinase_AS"/>
</dbReference>
<dbReference type="GO" id="GO:0016020">
    <property type="term" value="C:membrane"/>
    <property type="evidence" value="ECO:0007669"/>
    <property type="project" value="UniProtKB-SubCell"/>
</dbReference>
<comment type="subcellular location">
    <subcellularLocation>
        <location evidence="1">Membrane</location>
        <topology evidence="1">Single-pass type I membrane protein</topology>
    </subcellularLocation>
</comment>
<comment type="catalytic activity">
    <reaction evidence="19">
        <text>L-seryl-[protein] + ATP = O-phospho-L-seryl-[protein] + ADP + H(+)</text>
        <dbReference type="Rhea" id="RHEA:17989"/>
        <dbReference type="Rhea" id="RHEA-COMP:9863"/>
        <dbReference type="Rhea" id="RHEA-COMP:11604"/>
        <dbReference type="ChEBI" id="CHEBI:15378"/>
        <dbReference type="ChEBI" id="CHEBI:29999"/>
        <dbReference type="ChEBI" id="CHEBI:30616"/>
        <dbReference type="ChEBI" id="CHEBI:83421"/>
        <dbReference type="ChEBI" id="CHEBI:456216"/>
        <dbReference type="EC" id="2.7.11.1"/>
    </reaction>
</comment>
<evidence type="ECO:0000256" key="1">
    <source>
        <dbReference type="ARBA" id="ARBA00004479"/>
    </source>
</evidence>
<dbReference type="Gene3D" id="1.10.510.10">
    <property type="entry name" value="Transferase(Phosphotransferase) domain 1"/>
    <property type="match status" value="1"/>
</dbReference>
<proteinExistence type="predicted"/>
<evidence type="ECO:0000256" key="5">
    <source>
        <dbReference type="ARBA" id="ARBA00022553"/>
    </source>
</evidence>
<dbReference type="FunFam" id="1.10.510.10:FF:000248">
    <property type="entry name" value="S-receptor-like kinase 5"/>
    <property type="match status" value="1"/>
</dbReference>
<dbReference type="FunFam" id="3.30.200.20:FF:000178">
    <property type="entry name" value="serine/threonine-protein kinase PBS1-like"/>
    <property type="match status" value="1"/>
</dbReference>
<dbReference type="PANTHER" id="PTHR47976:SF30">
    <property type="entry name" value="RECEPTOR-LIKE SERINE_THREONINE-PROTEIN KINASE"/>
    <property type="match status" value="1"/>
</dbReference>
<evidence type="ECO:0000256" key="19">
    <source>
        <dbReference type="ARBA" id="ARBA00048679"/>
    </source>
</evidence>
<sequence length="1066" mass="120508">MMAIWISSFLFAFFLILSSIAAQPHYFQTTANLSTTWTNQESSIRSIDFTDGSRIRVILEEDNFACGFFCNGTCTSYLFAIVINLFNSHKDFPDVIWSANRDYPVKLGAILNLTASGELVLQEVDGSSVWTTNTAGKSIAGINLTDEGNLMLFDVQNLTVWQSFDHPTDCLVPGQKLLQGQKLIPSVSSTNWTAQKDLYSFQVEQKGLFAYVGSNPPQAYYSYLVPEKDTNNTSYLQLFDRSLCFFFFATDRPGYCESVNDLSPEYTLWYVKITPDGHVKAFGWQSTIEAWKLVTDLTDELGKCSFPLVCGSNAICSANETCSCPEKDSFRTVNGMGCSHVTPLTCNATQDQSFIELKNVDYFTYTTDMEDVEMETCKQACLNKCSCKAALFKYDSNSSSGACFLPSQLFTMKKVDVHLNSSAFIKIQISKSKSKLATILGFSIASFVILIVVVGFTIFMVVKRRKMNSEIEEEHLDQVPGMPTRFSYEELKIATENFSKKLGEGGFGSVFEGTLEDGSRIAVKCLHGLLQVKKSFLAEVESIGSIHHVNLVRLRGFCAWKSQRLVVYEFMSNRSLDQWIYHGDRKHVLKWECRKKIILDIAKGLAYLHEECRQKIIHLDIKPQNILLDEDFNAKVSDFGLSKLIDRNQSQVITTMRGTPGYMAPEWLSSIITEKVDVYSFGIVLLEILCGRKNFDKSQPEESWHLLCVFQRCWEQDTLFDIVDRYSEDMHVHVTEVLEMMKVASWCLQTDFTQRPSMSTVINVLEGVLSVESNLDYNFSYPRLQEATVEHEKSSKPVLPSVLSGPRELFEICCIGYNVDDHLKPPAESSSQTSYKDKEAESAVVKDTWLCMDSIVKSWLYDTLSVPLINMIFKRHATTFKVWESLAEVFRDNKASKVIQLDRELRNISIGTSSTTDYYNKIKSLANRLEHMDAKVSDTNLVAYIINRLSPKYRHIVMNIRHRDSPPSCWDARSILICKEQHMLLDEQRDATLTHLYNSSSPNALKVQTSPQNNHNNGGRGGYNKVGRGGRYNRGGRGRGQHGGRFHNGGGNYSYGNSQKRGPRGA</sequence>
<evidence type="ECO:0000256" key="17">
    <source>
        <dbReference type="ARBA" id="ARBA00023180"/>
    </source>
</evidence>
<evidence type="ECO:0000256" key="11">
    <source>
        <dbReference type="ARBA" id="ARBA00022777"/>
    </source>
</evidence>
<dbReference type="PANTHER" id="PTHR47976">
    <property type="entry name" value="G-TYPE LECTIN S-RECEPTOR-LIKE SERINE/THREONINE-PROTEIN KINASE SD2-5"/>
    <property type="match status" value="1"/>
</dbReference>
<dbReference type="GO" id="GO:0004674">
    <property type="term" value="F:protein serine/threonine kinase activity"/>
    <property type="evidence" value="ECO:0007669"/>
    <property type="project" value="UniProtKB-KW"/>
</dbReference>
<dbReference type="SMART" id="SM00108">
    <property type="entry name" value="B_lectin"/>
    <property type="match status" value="1"/>
</dbReference>
<feature type="compositionally biased region" description="Basic residues" evidence="21">
    <location>
        <begin position="1034"/>
        <end position="1045"/>
    </location>
</feature>
<keyword evidence="17" id="KW-0325">Glycoprotein</keyword>
<dbReference type="SUPFAM" id="SSF51110">
    <property type="entry name" value="alpha-D-mannose-specific plant lectins"/>
    <property type="match status" value="1"/>
</dbReference>
<evidence type="ECO:0000256" key="2">
    <source>
        <dbReference type="ARBA" id="ARBA00012513"/>
    </source>
</evidence>
<dbReference type="GO" id="GO:0005524">
    <property type="term" value="F:ATP binding"/>
    <property type="evidence" value="ECO:0007669"/>
    <property type="project" value="UniProtKB-UniRule"/>
</dbReference>
<protein>
    <recommendedName>
        <fullName evidence="2">non-specific serine/threonine protein kinase</fullName>
        <ecNumber evidence="2">2.7.11.1</ecNumber>
    </recommendedName>
</protein>
<evidence type="ECO:0000313" key="28">
    <source>
        <dbReference type="Proteomes" id="UP001177003"/>
    </source>
</evidence>
<dbReference type="PROSITE" id="PS50011">
    <property type="entry name" value="PROTEIN_KINASE_DOM"/>
    <property type="match status" value="1"/>
</dbReference>
<evidence type="ECO:0000256" key="12">
    <source>
        <dbReference type="ARBA" id="ARBA00022840"/>
    </source>
</evidence>
<keyword evidence="28" id="KW-1185">Reference proteome</keyword>
<feature type="chain" id="PRO_5041238980" description="non-specific serine/threonine protein kinase" evidence="23">
    <location>
        <begin position="23"/>
        <end position="1066"/>
    </location>
</feature>
<evidence type="ECO:0000259" key="24">
    <source>
        <dbReference type="PROSITE" id="PS50011"/>
    </source>
</evidence>
<evidence type="ECO:0000256" key="22">
    <source>
        <dbReference type="SAM" id="Phobius"/>
    </source>
</evidence>
<dbReference type="Proteomes" id="UP001177003">
    <property type="component" value="Chromosome 8"/>
</dbReference>
<keyword evidence="7 22" id="KW-0812">Transmembrane</keyword>
<evidence type="ECO:0000256" key="8">
    <source>
        <dbReference type="ARBA" id="ARBA00022729"/>
    </source>
</evidence>
<evidence type="ECO:0000259" key="26">
    <source>
        <dbReference type="PROSITE" id="PS50948"/>
    </source>
</evidence>
<evidence type="ECO:0000259" key="25">
    <source>
        <dbReference type="PROSITE" id="PS50927"/>
    </source>
</evidence>